<reference evidence="1" key="1">
    <citation type="submission" date="2021-06" db="EMBL/GenBank/DDBJ databases">
        <authorList>
            <person name="Kallberg Y."/>
            <person name="Tangrot J."/>
            <person name="Rosling A."/>
        </authorList>
    </citation>
    <scope>NUCLEOTIDE SEQUENCE</scope>
    <source>
        <strain evidence="1">MA453B</strain>
    </source>
</reference>
<evidence type="ECO:0000313" key="2">
    <source>
        <dbReference type="Proteomes" id="UP000789405"/>
    </source>
</evidence>
<dbReference type="EMBL" id="CAJVPY010017919">
    <property type="protein sequence ID" value="CAG8764388.1"/>
    <property type="molecule type" value="Genomic_DNA"/>
</dbReference>
<sequence>DIQENYLEIISLAILTILRSQGFFTDMQYLSKVLFLIKDAILSVEANRSILANCYINLMKIAAAIQSLPANKYKGFSKVYRFNLSNPVKQLRHAQPIEVIPEIMANIAETVFKEFEEETIMEDDDAELSNPAKDLYPNEPDLSLNISTFIDLRALVFISENYKNEELNEVESDYYDLQESNDDYDVDEIVARQLSDNSY</sequence>
<dbReference type="Proteomes" id="UP000789405">
    <property type="component" value="Unassembled WGS sequence"/>
</dbReference>
<feature type="non-terminal residue" evidence="1">
    <location>
        <position position="1"/>
    </location>
</feature>
<organism evidence="1 2">
    <name type="scientific">Dentiscutata erythropus</name>
    <dbReference type="NCBI Taxonomy" id="1348616"/>
    <lineage>
        <taxon>Eukaryota</taxon>
        <taxon>Fungi</taxon>
        <taxon>Fungi incertae sedis</taxon>
        <taxon>Mucoromycota</taxon>
        <taxon>Glomeromycotina</taxon>
        <taxon>Glomeromycetes</taxon>
        <taxon>Diversisporales</taxon>
        <taxon>Gigasporaceae</taxon>
        <taxon>Dentiscutata</taxon>
    </lineage>
</organism>
<evidence type="ECO:0000313" key="1">
    <source>
        <dbReference type="EMBL" id="CAG8764388.1"/>
    </source>
</evidence>
<accession>A0A9N9NVF2</accession>
<protein>
    <submittedName>
        <fullName evidence="1">4354_t:CDS:1</fullName>
    </submittedName>
</protein>
<name>A0A9N9NVF2_9GLOM</name>
<proteinExistence type="predicted"/>
<gene>
    <name evidence="1" type="ORF">DERYTH_LOCUS18109</name>
</gene>
<keyword evidence="2" id="KW-1185">Reference proteome</keyword>
<dbReference type="OrthoDB" id="2417702at2759"/>
<comment type="caution">
    <text evidence="1">The sequence shown here is derived from an EMBL/GenBank/DDBJ whole genome shotgun (WGS) entry which is preliminary data.</text>
</comment>
<dbReference type="AlphaFoldDB" id="A0A9N9NVF2"/>